<name>A0A5C0ZYC4_9GAMM</name>
<dbReference type="GO" id="GO:0003677">
    <property type="term" value="F:DNA binding"/>
    <property type="evidence" value="ECO:0007669"/>
    <property type="project" value="InterPro"/>
</dbReference>
<sequence>MRARKRNGWCVVYVAGTKRAHRKQSATRKTCRSAARNAGIWHICNATRRGDAPGKTWTINKSGPLMNGKELQALRKMLMLDVSEAASHVGHVSNRTWQYWEAGRSRIPVDVEMEMEVLKQKRAERINHIEASMEGVPFEDWDKALSLKFYQRFEDYQAEHPESTLVDWRIDQAVAAWFFADGVAQLT</sequence>
<keyword evidence="2" id="KW-1185">Reference proteome</keyword>
<organism evidence="1 2">
    <name type="scientific">Kushneria phosphatilytica</name>
    <dbReference type="NCBI Taxonomy" id="657387"/>
    <lineage>
        <taxon>Bacteria</taxon>
        <taxon>Pseudomonadati</taxon>
        <taxon>Pseudomonadota</taxon>
        <taxon>Gammaproteobacteria</taxon>
        <taxon>Oceanospirillales</taxon>
        <taxon>Halomonadaceae</taxon>
        <taxon>Kushneria</taxon>
    </lineage>
</organism>
<protein>
    <submittedName>
        <fullName evidence="1">DUF1870 family protein</fullName>
    </submittedName>
</protein>
<dbReference type="InterPro" id="IPR027910">
    <property type="entry name" value="YdiL_sf"/>
</dbReference>
<dbReference type="InterPro" id="IPR001387">
    <property type="entry name" value="Cro/C1-type_HTH"/>
</dbReference>
<dbReference type="OrthoDB" id="7066373at2"/>
<dbReference type="AlphaFoldDB" id="A0A5C0ZYC4"/>
<dbReference type="EMBL" id="CP043420">
    <property type="protein sequence ID" value="QEL10896.1"/>
    <property type="molecule type" value="Genomic_DNA"/>
</dbReference>
<evidence type="ECO:0000313" key="2">
    <source>
        <dbReference type="Proteomes" id="UP000322553"/>
    </source>
</evidence>
<dbReference type="CDD" id="cd00093">
    <property type="entry name" value="HTH_XRE"/>
    <property type="match status" value="1"/>
</dbReference>
<accession>A0A5C0ZYC4</accession>
<dbReference type="InterPro" id="IPR010982">
    <property type="entry name" value="Lambda_DNA-bd_dom_sf"/>
</dbReference>
<dbReference type="KEGG" id="kuy:FY550_06975"/>
<dbReference type="Gene3D" id="1.10.3100.10">
    <property type="entry name" value="Putative cytoplasmic protein"/>
    <property type="match status" value="1"/>
</dbReference>
<gene>
    <name evidence="1" type="ORF">FY550_06975</name>
</gene>
<dbReference type="Proteomes" id="UP000322553">
    <property type="component" value="Chromosome"/>
</dbReference>
<evidence type="ECO:0000313" key="1">
    <source>
        <dbReference type="EMBL" id="QEL10896.1"/>
    </source>
</evidence>
<proteinExistence type="predicted"/>
<reference evidence="1 2" key="1">
    <citation type="submission" date="2019-08" db="EMBL/GenBank/DDBJ databases">
        <title>Complete genome sequence of Kushneria sp. YCWA18, a halophilic phosphate-solubilizing bacterium isolated from Daqiao saltern in China.</title>
        <authorList>
            <person name="Du G.-X."/>
            <person name="Qu L.-Y."/>
        </authorList>
    </citation>
    <scope>NUCLEOTIDE SEQUENCE [LARGE SCALE GENOMIC DNA]</scope>
    <source>
        <strain evidence="1 2">YCWA18</strain>
    </source>
</reference>
<dbReference type="SUPFAM" id="SSF47413">
    <property type="entry name" value="lambda repressor-like DNA-binding domains"/>
    <property type="match status" value="1"/>
</dbReference>
<dbReference type="InterPro" id="IPR015060">
    <property type="entry name" value="Aca2_YdiL-like"/>
</dbReference>
<dbReference type="Pfam" id="PF08965">
    <property type="entry name" value="Aca2_YdiL"/>
    <property type="match status" value="1"/>
</dbReference>